<accession>A0A9X8QLR1</accession>
<reference evidence="2 3" key="1">
    <citation type="submission" date="2016-10" db="EMBL/GenBank/DDBJ databases">
        <authorList>
            <person name="Varghese N."/>
            <person name="Submissions S."/>
        </authorList>
    </citation>
    <scope>NUCLEOTIDE SEQUENCE [LARGE SCALE GENOMIC DNA]</scope>
    <source>
        <strain evidence="2 3">LMG 21974</strain>
    </source>
</reference>
<evidence type="ECO:0000313" key="3">
    <source>
        <dbReference type="Proteomes" id="UP000183210"/>
    </source>
</evidence>
<proteinExistence type="predicted"/>
<dbReference type="GeneID" id="300268744"/>
<sequence length="142" mass="15279">MSNESALKARIEHLESAIVGACVSLRANEDANIALELLQTAFATNTLPLDLTPQPAGETDEEASVGNLTYQGCTVSHWHHSAERYGQVIGQAWRVLMQHGVMPYDGHKLPEAIEAALSKQGASTEQAEHQQPAIPLKSPGDN</sequence>
<dbReference type="EMBL" id="FOEV01000018">
    <property type="protein sequence ID" value="SER36874.1"/>
    <property type="molecule type" value="Genomic_DNA"/>
</dbReference>
<comment type="caution">
    <text evidence="2">The sequence shown here is derived from an EMBL/GenBank/DDBJ whole genome shotgun (WGS) entry which is preliminary data.</text>
</comment>
<organism evidence="2 3">
    <name type="scientific">Pseudomonas lutea</name>
    <dbReference type="NCBI Taxonomy" id="243924"/>
    <lineage>
        <taxon>Bacteria</taxon>
        <taxon>Pseudomonadati</taxon>
        <taxon>Pseudomonadota</taxon>
        <taxon>Gammaproteobacteria</taxon>
        <taxon>Pseudomonadales</taxon>
        <taxon>Pseudomonadaceae</taxon>
        <taxon>Pseudomonas</taxon>
    </lineage>
</organism>
<dbReference type="Proteomes" id="UP000183210">
    <property type="component" value="Unassembled WGS sequence"/>
</dbReference>
<dbReference type="RefSeq" id="WP_074829678.1">
    <property type="nucleotide sequence ID" value="NZ_FOEV01000018.1"/>
</dbReference>
<evidence type="ECO:0000313" key="2">
    <source>
        <dbReference type="EMBL" id="SER36874.1"/>
    </source>
</evidence>
<protein>
    <submittedName>
        <fullName evidence="2">Uncharacterized protein</fullName>
    </submittedName>
</protein>
<evidence type="ECO:0000256" key="1">
    <source>
        <dbReference type="SAM" id="MobiDB-lite"/>
    </source>
</evidence>
<dbReference type="AlphaFoldDB" id="A0A9X8QLR1"/>
<name>A0A9X8QLR1_9PSED</name>
<feature type="region of interest" description="Disordered" evidence="1">
    <location>
        <begin position="117"/>
        <end position="142"/>
    </location>
</feature>
<gene>
    <name evidence="2" type="ORF">SAMN05216409_11871</name>
</gene>